<evidence type="ECO:0000313" key="3">
    <source>
        <dbReference type="Proteomes" id="UP001633002"/>
    </source>
</evidence>
<dbReference type="Proteomes" id="UP001633002">
    <property type="component" value="Unassembled WGS sequence"/>
</dbReference>
<dbReference type="Pfam" id="PF13460">
    <property type="entry name" value="NAD_binding_10"/>
    <property type="match status" value="1"/>
</dbReference>
<comment type="caution">
    <text evidence="2">The sequence shown here is derived from an EMBL/GenBank/DDBJ whole genome shotgun (WGS) entry which is preliminary data.</text>
</comment>
<evidence type="ECO:0000259" key="1">
    <source>
        <dbReference type="Pfam" id="PF13460"/>
    </source>
</evidence>
<dbReference type="InterPro" id="IPR036291">
    <property type="entry name" value="NAD(P)-bd_dom_sf"/>
</dbReference>
<sequence>MSLTNAVSLPRLNHSVELLLCLSLGVCQPLRQISRLKKHRSCSVSLEPDPGQVQSLPLPSTVSSVATTTISRKFLCRSISLRPLVNLVLLHLAFVSIVRSAAAEFDSSRDSGGRGFCGTRFSPTGEGTRDEEILSCKMAKSGGWTALIVGGTGAIGKYVVAEILKNEKFASVTVLGRREISFPDEVKPTESQLKRVNYKNFSDPSEMDEWEATDLTPNQYDVAFCCLGTTRKDAGSAEAFRKVDYDGAASFGNLAKKVQVEHFQLVSSTGANRYSMFLYMKTKGEIEEFLRNLNFKQYSIFRPPLLDRGTEARTVEKVMKAVMPSVKVHDVARAMVRQAELVLQADSKGEEILGPKDIKKLYQKDTNPIPE</sequence>
<dbReference type="Gene3D" id="3.40.50.720">
    <property type="entry name" value="NAD(P)-binding Rossmann-like Domain"/>
    <property type="match status" value="1"/>
</dbReference>
<dbReference type="PANTHER" id="PTHR14097:SF7">
    <property type="entry name" value="OXIDOREDUCTASE HTATIP2"/>
    <property type="match status" value="1"/>
</dbReference>
<reference evidence="2 3" key="1">
    <citation type="submission" date="2024-09" db="EMBL/GenBank/DDBJ databases">
        <title>Chromosome-scale assembly of Riccia sorocarpa.</title>
        <authorList>
            <person name="Paukszto L."/>
        </authorList>
    </citation>
    <scope>NUCLEOTIDE SEQUENCE [LARGE SCALE GENOMIC DNA]</scope>
    <source>
        <strain evidence="2">LP-2024</strain>
        <tissue evidence="2">Aerial parts of the thallus</tissue>
    </source>
</reference>
<gene>
    <name evidence="2" type="ORF">R1sor_003501</name>
</gene>
<evidence type="ECO:0000313" key="2">
    <source>
        <dbReference type="EMBL" id="KAL3685479.1"/>
    </source>
</evidence>
<feature type="domain" description="NAD(P)-binding" evidence="1">
    <location>
        <begin position="150"/>
        <end position="339"/>
    </location>
</feature>
<dbReference type="AlphaFoldDB" id="A0ABD3H5Q2"/>
<dbReference type="SUPFAM" id="SSF51735">
    <property type="entry name" value="NAD(P)-binding Rossmann-fold domains"/>
    <property type="match status" value="1"/>
</dbReference>
<dbReference type="InterPro" id="IPR016040">
    <property type="entry name" value="NAD(P)-bd_dom"/>
</dbReference>
<dbReference type="EMBL" id="JBJQOH010000006">
    <property type="protein sequence ID" value="KAL3685479.1"/>
    <property type="molecule type" value="Genomic_DNA"/>
</dbReference>
<keyword evidence="3" id="KW-1185">Reference proteome</keyword>
<organism evidence="2 3">
    <name type="scientific">Riccia sorocarpa</name>
    <dbReference type="NCBI Taxonomy" id="122646"/>
    <lineage>
        <taxon>Eukaryota</taxon>
        <taxon>Viridiplantae</taxon>
        <taxon>Streptophyta</taxon>
        <taxon>Embryophyta</taxon>
        <taxon>Marchantiophyta</taxon>
        <taxon>Marchantiopsida</taxon>
        <taxon>Marchantiidae</taxon>
        <taxon>Marchantiales</taxon>
        <taxon>Ricciaceae</taxon>
        <taxon>Riccia</taxon>
    </lineage>
</organism>
<proteinExistence type="predicted"/>
<protein>
    <recommendedName>
        <fullName evidence="1">NAD(P)-binding domain-containing protein</fullName>
    </recommendedName>
</protein>
<name>A0ABD3H5Q2_9MARC</name>
<accession>A0ABD3H5Q2</accession>
<dbReference type="PANTHER" id="PTHR14097">
    <property type="entry name" value="OXIDOREDUCTASE HTATIP2"/>
    <property type="match status" value="1"/>
</dbReference>